<comment type="subcellular location">
    <subcellularLocation>
        <location evidence="4">Endoplasmic reticulum membrane</location>
        <topology evidence="4">Peripheral membrane protein</topology>
    </subcellularLocation>
    <subcellularLocation>
        <location evidence="3">Microsome membrane</location>
        <topology evidence="3">Peripheral membrane protein</topology>
    </subcellularLocation>
</comment>
<dbReference type="GO" id="GO:0005506">
    <property type="term" value="F:iron ion binding"/>
    <property type="evidence" value="ECO:0007669"/>
    <property type="project" value="InterPro"/>
</dbReference>
<sequence length="480" mass="54975">MYFIVKKKKLTLGQNSIKNFFPDIVTALIQLAFQANKRKHKAVSIWLGPKLYVFMSDGDQVNTVLRTALDKHFIYKFMKPVIGNGSVFAPVNIWHPRRKILTPSFAPRYVNNFVSVFEAHSKIVADQLESKVGRGNIGCFDYIVSYALISICETIFGETSDTQRTFDRTFFNAFSQCLKYLTDRMTKPWLHIDAIYKLLPMHARLMKYANIVYQYIDNMIYAKQELLTKNDTIGKADERIKTDKPKPPFNSFLELMVKNSKIYNEKGYTLKELREEIIVLAVAGSDTSAAGTSFTMLLLAQHPDIQDKVYKEIQEILGDSDKPLEAKDLIKLTYTTAVIKESLRLYPPAPVITRHCHKDLELPSGLVLPAGCDVIINILGVQRNPDYWGEDANEFKPERFISGHVPPNGFIAFSQGARNCVGQQYAMLSMTTVLVTVLRRYRLKPATNVRRTKDNQLRLTYQMLTKEVNDFAIQVERREQ</sequence>
<keyword evidence="7 14" id="KW-0479">Metal-binding</keyword>
<name>A0AAU9V6S2_EUPED</name>
<evidence type="ECO:0000256" key="6">
    <source>
        <dbReference type="ARBA" id="ARBA00022617"/>
    </source>
</evidence>
<dbReference type="PANTHER" id="PTHR24291">
    <property type="entry name" value="CYTOCHROME P450 FAMILY 4"/>
    <property type="match status" value="1"/>
</dbReference>
<keyword evidence="10 15" id="KW-0560">Oxidoreductase</keyword>
<keyword evidence="13" id="KW-0472">Membrane</keyword>
<accession>A0AAU9V6S2</accession>
<evidence type="ECO:0000256" key="9">
    <source>
        <dbReference type="ARBA" id="ARBA00022848"/>
    </source>
</evidence>
<dbReference type="PANTHER" id="PTHR24291:SF189">
    <property type="entry name" value="CYTOCHROME P450 4C3-RELATED"/>
    <property type="match status" value="1"/>
</dbReference>
<dbReference type="InterPro" id="IPR050196">
    <property type="entry name" value="Cytochrome_P450_Monoox"/>
</dbReference>
<evidence type="ECO:0000256" key="11">
    <source>
        <dbReference type="ARBA" id="ARBA00023004"/>
    </source>
</evidence>
<keyword evidence="6 14" id="KW-0349">Heme</keyword>
<evidence type="ECO:0000256" key="2">
    <source>
        <dbReference type="ARBA" id="ARBA00003690"/>
    </source>
</evidence>
<keyword evidence="17" id="KW-1185">Reference proteome</keyword>
<organism evidence="16 17">
    <name type="scientific">Euphydryas editha</name>
    <name type="common">Edith's checkerspot</name>
    <dbReference type="NCBI Taxonomy" id="104508"/>
    <lineage>
        <taxon>Eukaryota</taxon>
        <taxon>Metazoa</taxon>
        <taxon>Ecdysozoa</taxon>
        <taxon>Arthropoda</taxon>
        <taxon>Hexapoda</taxon>
        <taxon>Insecta</taxon>
        <taxon>Pterygota</taxon>
        <taxon>Neoptera</taxon>
        <taxon>Endopterygota</taxon>
        <taxon>Lepidoptera</taxon>
        <taxon>Glossata</taxon>
        <taxon>Ditrysia</taxon>
        <taxon>Papilionoidea</taxon>
        <taxon>Nymphalidae</taxon>
        <taxon>Nymphalinae</taxon>
        <taxon>Euphydryas</taxon>
    </lineage>
</organism>
<dbReference type="Proteomes" id="UP001153954">
    <property type="component" value="Unassembled WGS sequence"/>
</dbReference>
<dbReference type="GO" id="GO:0004497">
    <property type="term" value="F:monooxygenase activity"/>
    <property type="evidence" value="ECO:0007669"/>
    <property type="project" value="UniProtKB-KW"/>
</dbReference>
<evidence type="ECO:0000256" key="12">
    <source>
        <dbReference type="ARBA" id="ARBA00023033"/>
    </source>
</evidence>
<dbReference type="InterPro" id="IPR036396">
    <property type="entry name" value="Cyt_P450_sf"/>
</dbReference>
<dbReference type="InterPro" id="IPR002401">
    <property type="entry name" value="Cyt_P450_E_grp-I"/>
</dbReference>
<evidence type="ECO:0000256" key="8">
    <source>
        <dbReference type="ARBA" id="ARBA00022824"/>
    </source>
</evidence>
<dbReference type="AlphaFoldDB" id="A0AAU9V6S2"/>
<dbReference type="InterPro" id="IPR017972">
    <property type="entry name" value="Cyt_P450_CS"/>
</dbReference>
<dbReference type="Gene3D" id="1.10.630.10">
    <property type="entry name" value="Cytochrome P450"/>
    <property type="match status" value="1"/>
</dbReference>
<dbReference type="SUPFAM" id="SSF48264">
    <property type="entry name" value="Cytochrome P450"/>
    <property type="match status" value="1"/>
</dbReference>
<reference evidence="16" key="1">
    <citation type="submission" date="2022-03" db="EMBL/GenBank/DDBJ databases">
        <authorList>
            <person name="Tunstrom K."/>
        </authorList>
    </citation>
    <scope>NUCLEOTIDE SEQUENCE</scope>
</reference>
<dbReference type="GO" id="GO:0005789">
    <property type="term" value="C:endoplasmic reticulum membrane"/>
    <property type="evidence" value="ECO:0007669"/>
    <property type="project" value="UniProtKB-SubCell"/>
</dbReference>
<evidence type="ECO:0000256" key="15">
    <source>
        <dbReference type="RuleBase" id="RU000461"/>
    </source>
</evidence>
<evidence type="ECO:0000256" key="13">
    <source>
        <dbReference type="ARBA" id="ARBA00023136"/>
    </source>
</evidence>
<evidence type="ECO:0008006" key="18">
    <source>
        <dbReference type="Google" id="ProtNLM"/>
    </source>
</evidence>
<evidence type="ECO:0000313" key="16">
    <source>
        <dbReference type="EMBL" id="CAH2107735.1"/>
    </source>
</evidence>
<evidence type="ECO:0000256" key="1">
    <source>
        <dbReference type="ARBA" id="ARBA00001971"/>
    </source>
</evidence>
<evidence type="ECO:0000256" key="14">
    <source>
        <dbReference type="PIRSR" id="PIRSR602401-1"/>
    </source>
</evidence>
<proteinExistence type="inferred from homology"/>
<protein>
    <recommendedName>
        <fullName evidence="18">Cytochrome P450</fullName>
    </recommendedName>
</protein>
<evidence type="ECO:0000256" key="7">
    <source>
        <dbReference type="ARBA" id="ARBA00022723"/>
    </source>
</evidence>
<keyword evidence="9" id="KW-0492">Microsome</keyword>
<dbReference type="GO" id="GO:0016705">
    <property type="term" value="F:oxidoreductase activity, acting on paired donors, with incorporation or reduction of molecular oxygen"/>
    <property type="evidence" value="ECO:0007669"/>
    <property type="project" value="InterPro"/>
</dbReference>
<comment type="similarity">
    <text evidence="5 15">Belongs to the cytochrome P450 family.</text>
</comment>
<comment type="caution">
    <text evidence="16">The sequence shown here is derived from an EMBL/GenBank/DDBJ whole genome shotgun (WGS) entry which is preliminary data.</text>
</comment>
<keyword evidence="12 15" id="KW-0503">Monooxygenase</keyword>
<comment type="cofactor">
    <cofactor evidence="1 14">
        <name>heme</name>
        <dbReference type="ChEBI" id="CHEBI:30413"/>
    </cofactor>
</comment>
<keyword evidence="8" id="KW-0256">Endoplasmic reticulum</keyword>
<dbReference type="PRINTS" id="PR00385">
    <property type="entry name" value="P450"/>
</dbReference>
<dbReference type="InterPro" id="IPR001128">
    <property type="entry name" value="Cyt_P450"/>
</dbReference>
<keyword evidence="11 14" id="KW-0408">Iron</keyword>
<dbReference type="PROSITE" id="PS00086">
    <property type="entry name" value="CYTOCHROME_P450"/>
    <property type="match status" value="1"/>
</dbReference>
<dbReference type="PRINTS" id="PR00463">
    <property type="entry name" value="EP450I"/>
</dbReference>
<evidence type="ECO:0000313" key="17">
    <source>
        <dbReference type="Proteomes" id="UP001153954"/>
    </source>
</evidence>
<dbReference type="GO" id="GO:0020037">
    <property type="term" value="F:heme binding"/>
    <property type="evidence" value="ECO:0007669"/>
    <property type="project" value="InterPro"/>
</dbReference>
<dbReference type="EMBL" id="CAKOGL010000030">
    <property type="protein sequence ID" value="CAH2107735.1"/>
    <property type="molecule type" value="Genomic_DNA"/>
</dbReference>
<feature type="binding site" description="axial binding residue" evidence="14">
    <location>
        <position position="420"/>
    </location>
    <ligand>
        <name>heme</name>
        <dbReference type="ChEBI" id="CHEBI:30413"/>
    </ligand>
    <ligandPart>
        <name>Fe</name>
        <dbReference type="ChEBI" id="CHEBI:18248"/>
    </ligandPart>
</feature>
<dbReference type="Pfam" id="PF00067">
    <property type="entry name" value="p450"/>
    <property type="match status" value="1"/>
</dbReference>
<evidence type="ECO:0000256" key="3">
    <source>
        <dbReference type="ARBA" id="ARBA00004174"/>
    </source>
</evidence>
<gene>
    <name evidence="16" type="ORF">EEDITHA_LOCUS21736</name>
</gene>
<evidence type="ECO:0000256" key="10">
    <source>
        <dbReference type="ARBA" id="ARBA00023002"/>
    </source>
</evidence>
<comment type="function">
    <text evidence="2">May be involved in the metabolism of insect hormones and in the breakdown of synthetic insecticides.</text>
</comment>
<evidence type="ECO:0000256" key="5">
    <source>
        <dbReference type="ARBA" id="ARBA00010617"/>
    </source>
</evidence>
<evidence type="ECO:0000256" key="4">
    <source>
        <dbReference type="ARBA" id="ARBA00004406"/>
    </source>
</evidence>